<name>A0ABV8TQV1_9ACTN</name>
<evidence type="ECO:0000256" key="1">
    <source>
        <dbReference type="SAM" id="SignalP"/>
    </source>
</evidence>
<proteinExistence type="predicted"/>
<comment type="caution">
    <text evidence="2">The sequence shown here is derived from an EMBL/GenBank/DDBJ whole genome shotgun (WGS) entry which is preliminary data.</text>
</comment>
<protein>
    <recommendedName>
        <fullName evidence="4">Secreted protein</fullName>
    </recommendedName>
</protein>
<evidence type="ECO:0008006" key="4">
    <source>
        <dbReference type="Google" id="ProtNLM"/>
    </source>
</evidence>
<dbReference type="Proteomes" id="UP001595824">
    <property type="component" value="Unassembled WGS sequence"/>
</dbReference>
<organism evidence="2 3">
    <name type="scientific">Streptomyces andamanensis</name>
    <dbReference type="NCBI Taxonomy" id="1565035"/>
    <lineage>
        <taxon>Bacteria</taxon>
        <taxon>Bacillati</taxon>
        <taxon>Actinomycetota</taxon>
        <taxon>Actinomycetes</taxon>
        <taxon>Kitasatosporales</taxon>
        <taxon>Streptomycetaceae</taxon>
        <taxon>Streptomyces</taxon>
    </lineage>
</organism>
<reference evidence="3" key="1">
    <citation type="journal article" date="2019" name="Int. J. Syst. Evol. Microbiol.">
        <title>The Global Catalogue of Microorganisms (GCM) 10K type strain sequencing project: providing services to taxonomists for standard genome sequencing and annotation.</title>
        <authorList>
            <consortium name="The Broad Institute Genomics Platform"/>
            <consortium name="The Broad Institute Genome Sequencing Center for Infectious Disease"/>
            <person name="Wu L."/>
            <person name="Ma J."/>
        </authorList>
    </citation>
    <scope>NUCLEOTIDE SEQUENCE [LARGE SCALE GENOMIC DNA]</scope>
    <source>
        <strain evidence="3">PCU 347</strain>
    </source>
</reference>
<accession>A0ABV8TQV1</accession>
<evidence type="ECO:0000313" key="2">
    <source>
        <dbReference type="EMBL" id="MFC4333091.1"/>
    </source>
</evidence>
<gene>
    <name evidence="2" type="ORF">ACFPC0_36095</name>
</gene>
<evidence type="ECO:0000313" key="3">
    <source>
        <dbReference type="Proteomes" id="UP001595824"/>
    </source>
</evidence>
<sequence length="121" mass="12930">MSPTLRRLIGVTAAAVTGAATLLVAGAGTAGAAERAHCDRAEQNLWSDGPSRGLTAHHCDIPSGRGRWYTVEIDTLVQTHHKGDTLDGAVDRTRTLHDRTFRCLGYTSEDGTVNWFGCPPS</sequence>
<keyword evidence="3" id="KW-1185">Reference proteome</keyword>
<dbReference type="RefSeq" id="WP_381744444.1">
    <property type="nucleotide sequence ID" value="NZ_JBHSDP010000029.1"/>
</dbReference>
<keyword evidence="1" id="KW-0732">Signal</keyword>
<feature type="chain" id="PRO_5047067519" description="Secreted protein" evidence="1">
    <location>
        <begin position="33"/>
        <end position="121"/>
    </location>
</feature>
<dbReference type="EMBL" id="JBHSDP010000029">
    <property type="protein sequence ID" value="MFC4333091.1"/>
    <property type="molecule type" value="Genomic_DNA"/>
</dbReference>
<feature type="signal peptide" evidence="1">
    <location>
        <begin position="1"/>
        <end position="32"/>
    </location>
</feature>